<dbReference type="Gene3D" id="3.60.40.10">
    <property type="entry name" value="PPM-type phosphatase domain"/>
    <property type="match status" value="1"/>
</dbReference>
<dbReference type="EMBL" id="JAFREP010000016">
    <property type="protein sequence ID" value="MBO1320352.1"/>
    <property type="molecule type" value="Genomic_DNA"/>
</dbReference>
<dbReference type="InterPro" id="IPR001932">
    <property type="entry name" value="PPM-type_phosphatase-like_dom"/>
</dbReference>
<dbReference type="SMART" id="SM00332">
    <property type="entry name" value="PP2Cc"/>
    <property type="match status" value="1"/>
</dbReference>
<accession>A0A8J7Q9S1</accession>
<sequence length="266" mass="30015">MLQSYVLHQDDVTSNEFTLKTGTAQCPAVNTTKTSTVMLFKEAQRFCVLADGEGPGDSAHFASHLSSRRMARCVDDAWSKDGRWLWPTCWENEPRQTKQTLPESILVHARHLTHDYLIDFKKRHKEWALIKAGVTSAIFVKNRAYISQTGLNRVYLFTRNDLKCISCDAEDAMLGDCHSRLNTTSEDHPTKPSLFIERALYPDDLVLFCNKGIKALTYQEIHQILSGCRDDAQFCANELIGAVKKKQPRKDTAVIVIRVQKAGGSP</sequence>
<dbReference type="RefSeq" id="WP_207860306.1">
    <property type="nucleotide sequence ID" value="NZ_JAFREP010000016.1"/>
</dbReference>
<organism evidence="2 3">
    <name type="scientific">Acanthopleuribacter pedis</name>
    <dbReference type="NCBI Taxonomy" id="442870"/>
    <lineage>
        <taxon>Bacteria</taxon>
        <taxon>Pseudomonadati</taxon>
        <taxon>Acidobacteriota</taxon>
        <taxon>Holophagae</taxon>
        <taxon>Acanthopleuribacterales</taxon>
        <taxon>Acanthopleuribacteraceae</taxon>
        <taxon>Acanthopleuribacter</taxon>
    </lineage>
</organism>
<dbReference type="InterPro" id="IPR036457">
    <property type="entry name" value="PPM-type-like_dom_sf"/>
</dbReference>
<keyword evidence="3" id="KW-1185">Reference proteome</keyword>
<evidence type="ECO:0000259" key="1">
    <source>
        <dbReference type="SMART" id="SM00332"/>
    </source>
</evidence>
<proteinExistence type="predicted"/>
<feature type="domain" description="PPM-type phosphatase" evidence="1">
    <location>
        <begin position="9"/>
        <end position="257"/>
    </location>
</feature>
<comment type="caution">
    <text evidence="2">The sequence shown here is derived from an EMBL/GenBank/DDBJ whole genome shotgun (WGS) entry which is preliminary data.</text>
</comment>
<dbReference type="AlphaFoldDB" id="A0A8J7Q9S1"/>
<evidence type="ECO:0000313" key="3">
    <source>
        <dbReference type="Proteomes" id="UP000664417"/>
    </source>
</evidence>
<evidence type="ECO:0000313" key="2">
    <source>
        <dbReference type="EMBL" id="MBO1320352.1"/>
    </source>
</evidence>
<dbReference type="SUPFAM" id="SSF81606">
    <property type="entry name" value="PP2C-like"/>
    <property type="match status" value="1"/>
</dbReference>
<reference evidence="2" key="1">
    <citation type="submission" date="2021-03" db="EMBL/GenBank/DDBJ databases">
        <authorList>
            <person name="Wang G."/>
        </authorList>
    </citation>
    <scope>NUCLEOTIDE SEQUENCE</scope>
    <source>
        <strain evidence="2">KCTC 12899</strain>
    </source>
</reference>
<name>A0A8J7Q9S1_9BACT</name>
<dbReference type="Proteomes" id="UP000664417">
    <property type="component" value="Unassembled WGS sequence"/>
</dbReference>
<protein>
    <recommendedName>
        <fullName evidence="1">PPM-type phosphatase domain-containing protein</fullName>
    </recommendedName>
</protein>
<gene>
    <name evidence="2" type="ORF">J3U88_17890</name>
</gene>